<accession>A0AAE9ZV81</accession>
<dbReference type="SMART" id="SM00388">
    <property type="entry name" value="HisKA"/>
    <property type="match status" value="1"/>
</dbReference>
<dbReference type="InterPro" id="IPR003594">
    <property type="entry name" value="HATPase_dom"/>
</dbReference>
<evidence type="ECO:0000259" key="14">
    <source>
        <dbReference type="SMART" id="SM00388"/>
    </source>
</evidence>
<evidence type="ECO:0000256" key="2">
    <source>
        <dbReference type="ARBA" id="ARBA00004370"/>
    </source>
</evidence>
<dbReference type="InterPro" id="IPR004358">
    <property type="entry name" value="Sig_transdc_His_kin-like_C"/>
</dbReference>
<keyword evidence="5" id="KW-0808">Transferase</keyword>
<keyword evidence="11" id="KW-0472">Membrane</keyword>
<dbReference type="SUPFAM" id="SSF63829">
    <property type="entry name" value="Calcium-dependent phosphotriesterase"/>
    <property type="match status" value="1"/>
</dbReference>
<evidence type="ECO:0000256" key="4">
    <source>
        <dbReference type="ARBA" id="ARBA00022553"/>
    </source>
</evidence>
<dbReference type="Gene3D" id="3.30.565.10">
    <property type="entry name" value="Histidine kinase-like ATPase, C-terminal domain"/>
    <property type="match status" value="1"/>
</dbReference>
<dbReference type="SUPFAM" id="SSF52172">
    <property type="entry name" value="CheY-like"/>
    <property type="match status" value="1"/>
</dbReference>
<dbReference type="SUPFAM" id="SSF55874">
    <property type="entry name" value="ATPase domain of HSP90 chaperone/DNA topoisomerase II/histidine kinase"/>
    <property type="match status" value="1"/>
</dbReference>
<evidence type="ECO:0000256" key="11">
    <source>
        <dbReference type="ARBA" id="ARBA00023136"/>
    </source>
</evidence>
<evidence type="ECO:0000259" key="15">
    <source>
        <dbReference type="SMART" id="SM00448"/>
    </source>
</evidence>
<dbReference type="KEGG" id="slom:PXH66_16810"/>
<evidence type="ECO:0000256" key="3">
    <source>
        <dbReference type="ARBA" id="ARBA00012438"/>
    </source>
</evidence>
<dbReference type="SMART" id="SM00448">
    <property type="entry name" value="REC"/>
    <property type="match status" value="1"/>
</dbReference>
<keyword evidence="4" id="KW-0597">Phosphoprotein</keyword>
<evidence type="ECO:0000256" key="7">
    <source>
        <dbReference type="ARBA" id="ARBA00022741"/>
    </source>
</evidence>
<proteinExistence type="predicted"/>
<keyword evidence="6" id="KW-0812">Transmembrane</keyword>
<dbReference type="FunFam" id="1.10.287.130:FF:000004">
    <property type="entry name" value="Ethylene receptor 1"/>
    <property type="match status" value="1"/>
</dbReference>
<dbReference type="InterPro" id="IPR011006">
    <property type="entry name" value="CheY-like_superfamily"/>
</dbReference>
<dbReference type="Gene3D" id="2.130.10.10">
    <property type="entry name" value="YVTN repeat-like/Quinoprotein amine dehydrogenase"/>
    <property type="match status" value="1"/>
</dbReference>
<dbReference type="EMBL" id="CP119075">
    <property type="protein sequence ID" value="WED64001.1"/>
    <property type="molecule type" value="Genomic_DNA"/>
</dbReference>
<keyword evidence="9 16" id="KW-0067">ATP-binding</keyword>
<dbReference type="CDD" id="cd17546">
    <property type="entry name" value="REC_hyHK_CKI1_RcsC-like"/>
    <property type="match status" value="1"/>
</dbReference>
<feature type="domain" description="Signal transduction histidine kinase dimerisation/phosphoacceptor" evidence="14">
    <location>
        <begin position="857"/>
        <end position="923"/>
    </location>
</feature>
<dbReference type="InterPro" id="IPR003661">
    <property type="entry name" value="HisK_dim/P_dom"/>
</dbReference>
<evidence type="ECO:0000259" key="13">
    <source>
        <dbReference type="SMART" id="SM00387"/>
    </source>
</evidence>
<dbReference type="InterPro" id="IPR001789">
    <property type="entry name" value="Sig_transdc_resp-reg_receiver"/>
</dbReference>
<dbReference type="CDD" id="cd00082">
    <property type="entry name" value="HisKA"/>
    <property type="match status" value="1"/>
</dbReference>
<reference evidence="16" key="1">
    <citation type="submission" date="2023-03" db="EMBL/GenBank/DDBJ databases">
        <title>Lomoglobus Profundus gen. nov., sp. nov., a novel member of the phylum Verrucomicrobia, isolated from deep-marine sediment of South China Sea.</title>
        <authorList>
            <person name="Ahmad T."/>
            <person name="Ishaq S.E."/>
            <person name="Wang F."/>
        </authorList>
    </citation>
    <scope>NUCLEOTIDE SEQUENCE</scope>
    <source>
        <strain evidence="16">LMO-M01</strain>
    </source>
</reference>
<comment type="subcellular location">
    <subcellularLocation>
        <location evidence="2">Membrane</location>
    </subcellularLocation>
</comment>
<dbReference type="GO" id="GO:0005524">
    <property type="term" value="F:ATP binding"/>
    <property type="evidence" value="ECO:0007669"/>
    <property type="project" value="UniProtKB-KW"/>
</dbReference>
<keyword evidence="7" id="KW-0547">Nucleotide-binding</keyword>
<keyword evidence="17" id="KW-1185">Reference proteome</keyword>
<dbReference type="Gene3D" id="3.40.50.2300">
    <property type="match status" value="1"/>
</dbReference>
<keyword evidence="10" id="KW-1133">Transmembrane helix</keyword>
<evidence type="ECO:0000256" key="12">
    <source>
        <dbReference type="SAM" id="SignalP"/>
    </source>
</evidence>
<dbReference type="Pfam" id="PF00072">
    <property type="entry name" value="Response_reg"/>
    <property type="match status" value="1"/>
</dbReference>
<dbReference type="EC" id="2.7.13.3" evidence="3"/>
<dbReference type="PANTHER" id="PTHR43047:SF64">
    <property type="entry name" value="HISTIDINE KINASE CONTAINING CHEY-HOMOLOGOUS RECEIVER DOMAIN AND PAS DOMAIN-RELATED"/>
    <property type="match status" value="1"/>
</dbReference>
<organism evidence="16 17">
    <name type="scientific">Synoicihabitans lomoniglobus</name>
    <dbReference type="NCBI Taxonomy" id="2909285"/>
    <lineage>
        <taxon>Bacteria</taxon>
        <taxon>Pseudomonadati</taxon>
        <taxon>Verrucomicrobiota</taxon>
        <taxon>Opitutia</taxon>
        <taxon>Opitutales</taxon>
        <taxon>Opitutaceae</taxon>
        <taxon>Synoicihabitans</taxon>
    </lineage>
</organism>
<comment type="catalytic activity">
    <reaction evidence="1">
        <text>ATP + protein L-histidine = ADP + protein N-phospho-L-histidine.</text>
        <dbReference type="EC" id="2.7.13.3"/>
    </reaction>
</comment>
<feature type="domain" description="Histidine kinase/HSP90-like ATPase" evidence="13">
    <location>
        <begin position="970"/>
        <end position="1084"/>
    </location>
</feature>
<evidence type="ECO:0000313" key="17">
    <source>
        <dbReference type="Proteomes" id="UP001218638"/>
    </source>
</evidence>
<feature type="signal peptide" evidence="12">
    <location>
        <begin position="1"/>
        <end position="24"/>
    </location>
</feature>
<sequence>MLTIPQAWMALVCLVPFGAATAWGAPSRELGHPQVQVFPDGTLPAGSLEPVIGQLADGRMIFATSQTLLLHDSSHTEQVPLPHESSIQQVTGQPDGSILVAGGSLMAFAHPTATGGWIWEELREAHLDKNGAPEGVWTSTYGVVVHPGEVIAMGWRSGDSPIIRAGIRRNGQWSFWRKPTDVQQSEYILGSTTAYVLDEGLHLRRWNEGKWESDRVFSEPLTGGNTRLQELKNGLLLSSDSTGIFRTIERDGTVRPWPRDSAGTPVGWRLHPKPLGRKHLIAVDREQRLRVLRYDGTTLTTIDSTTGLPPGAVSALFIDRSNSIWVHNGWRVARIVFPDTVSRFDRFSGLGSAAVHGLIRFSGDLYAGTDAGVYRLQPHEAEGDGSRPARFQLMPGPKARTAVFLEHEGQLLAGSEDGVFVWQEDGFALIPGGTSRVTGLVPDPHDPRAVWVASPIECQLIRTGPDGWSSVAFSERNTSALSLLPTAEDEWWGIDVSGDLKRFQPAVPLPPLPFENSSPDRLMLGQMAESFTGRLWVARTYAQHPVNQQPAYNRYLLHWGHDRLAIDDNGLWTLTDPPAKADLLDPSTHETIAGPRRLRVFTTTSRSRAWVALAPDATAARSGLTWQVREIEKHAAQPRRVLPAAATAVGEIHVLLSESGEAGDILWVGGDLGLNRVDLAELPEPVPPSAPGLRATGAFTHAASDFRIPADHSSIGFQFASADFPLAGGTGYRTRLLRNGVGEWTSYSSQPMREFGRLPGGNYRFEVQARNADGLTSPISAMPFSVASPWWMSPWCALLGLALAAGLIAASVRWAAWRGRAREAHLEQLVATRTATLRANEAQLSAAKTQAEVANRAKSTFLAAMSHELRTPLNAILGFAQIVRREQGLSAKGKQQLQTIGRNGQHLLHMINEVLDLSKIEANKMTLRPAPCSLRRLAAGLAETFETRASDKGLTFLLEFGAGVPRRVLADEPKLRQVLINLLANAVKFTSSGQIVLAFGWHDGRAHFEVRDTGIGIPATDLTAVFEPFHQAPVEPDADQPEIAGTGLGLPISRQIIALMGGKIEVESTVDRGSRFHFDLALEQTPAEPTATAVTRITGYEGPRQRVLIVDDVATNRAVLNDLLSLLDFTVEEVADGESALAAHTEHPVDLVLLDLHLPGMDGTEAARQFRAQPNRPRLIVVSASVFGIESTNTEETGGDAFVPKPVDEATLLAAIAEQLQLRWISITDPDSQAPFPSSESAPIPILDLERPSRSDLQIWLDLARQADLGKLRALLAAAPVDATGAAFRQQLDQLAARHRTGAIREILTQALTPDTTTTSIP</sequence>
<dbReference type="GO" id="GO:0000155">
    <property type="term" value="F:phosphorelay sensor kinase activity"/>
    <property type="evidence" value="ECO:0007669"/>
    <property type="project" value="InterPro"/>
</dbReference>
<feature type="chain" id="PRO_5042199918" description="histidine kinase" evidence="12">
    <location>
        <begin position="25"/>
        <end position="1322"/>
    </location>
</feature>
<evidence type="ECO:0000256" key="5">
    <source>
        <dbReference type="ARBA" id="ARBA00022679"/>
    </source>
</evidence>
<keyword evidence="8" id="KW-0418">Kinase</keyword>
<feature type="domain" description="Response regulatory" evidence="15">
    <location>
        <begin position="1105"/>
        <end position="1216"/>
    </location>
</feature>
<evidence type="ECO:0000256" key="9">
    <source>
        <dbReference type="ARBA" id="ARBA00022840"/>
    </source>
</evidence>
<protein>
    <recommendedName>
        <fullName evidence="3">histidine kinase</fullName>
        <ecNumber evidence="3">2.7.13.3</ecNumber>
    </recommendedName>
</protein>
<dbReference type="PANTHER" id="PTHR43047">
    <property type="entry name" value="TWO-COMPONENT HISTIDINE PROTEIN KINASE"/>
    <property type="match status" value="1"/>
</dbReference>
<dbReference type="Gene3D" id="2.60.40.10">
    <property type="entry name" value="Immunoglobulins"/>
    <property type="match status" value="1"/>
</dbReference>
<evidence type="ECO:0000256" key="6">
    <source>
        <dbReference type="ARBA" id="ARBA00022692"/>
    </source>
</evidence>
<dbReference type="PRINTS" id="PR00344">
    <property type="entry name" value="BCTRLSENSOR"/>
</dbReference>
<dbReference type="Proteomes" id="UP001218638">
    <property type="component" value="Chromosome"/>
</dbReference>
<keyword evidence="12" id="KW-0732">Signal</keyword>
<dbReference type="Pfam" id="PF00512">
    <property type="entry name" value="HisKA"/>
    <property type="match status" value="1"/>
</dbReference>
<name>A0AAE9ZV81_9BACT</name>
<evidence type="ECO:0000256" key="10">
    <source>
        <dbReference type="ARBA" id="ARBA00022989"/>
    </source>
</evidence>
<dbReference type="RefSeq" id="WP_330930706.1">
    <property type="nucleotide sequence ID" value="NZ_CP119075.1"/>
</dbReference>
<dbReference type="CDD" id="cd16922">
    <property type="entry name" value="HATPase_EvgS-ArcB-TorS-like"/>
    <property type="match status" value="1"/>
</dbReference>
<gene>
    <name evidence="16" type="ORF">PXH66_16810</name>
</gene>
<evidence type="ECO:0000313" key="16">
    <source>
        <dbReference type="EMBL" id="WED64001.1"/>
    </source>
</evidence>
<evidence type="ECO:0000256" key="1">
    <source>
        <dbReference type="ARBA" id="ARBA00000085"/>
    </source>
</evidence>
<evidence type="ECO:0000256" key="8">
    <source>
        <dbReference type="ARBA" id="ARBA00022777"/>
    </source>
</evidence>
<dbReference type="InterPro" id="IPR015943">
    <property type="entry name" value="WD40/YVTN_repeat-like_dom_sf"/>
</dbReference>
<dbReference type="SMART" id="SM00387">
    <property type="entry name" value="HATPase_c"/>
    <property type="match status" value="1"/>
</dbReference>
<dbReference type="Pfam" id="PF02518">
    <property type="entry name" value="HATPase_c"/>
    <property type="match status" value="1"/>
</dbReference>
<dbReference type="GO" id="GO:0016020">
    <property type="term" value="C:membrane"/>
    <property type="evidence" value="ECO:0007669"/>
    <property type="project" value="UniProtKB-SubCell"/>
</dbReference>
<dbReference type="InterPro" id="IPR013783">
    <property type="entry name" value="Ig-like_fold"/>
</dbReference>
<dbReference type="Gene3D" id="1.10.287.130">
    <property type="match status" value="1"/>
</dbReference>
<dbReference type="InterPro" id="IPR036097">
    <property type="entry name" value="HisK_dim/P_sf"/>
</dbReference>
<dbReference type="SUPFAM" id="SSF47384">
    <property type="entry name" value="Homodimeric domain of signal transducing histidine kinase"/>
    <property type="match status" value="1"/>
</dbReference>
<dbReference type="InterPro" id="IPR036890">
    <property type="entry name" value="HATPase_C_sf"/>
</dbReference>